<dbReference type="EMBL" id="KE504145">
    <property type="protein sequence ID" value="EPT00977.1"/>
    <property type="molecule type" value="Genomic_DNA"/>
</dbReference>
<feature type="region of interest" description="Disordered" evidence="1">
    <location>
        <begin position="70"/>
        <end position="89"/>
    </location>
</feature>
<proteinExistence type="predicted"/>
<dbReference type="InParanoid" id="S8E7G6"/>
<evidence type="ECO:0000313" key="2">
    <source>
        <dbReference type="EMBL" id="EPT00977.1"/>
    </source>
</evidence>
<sequence length="260" mass="28140">MPLTPDPGHSALPIGNDVAVAEDHEFTYSDNIHSFSSLEELRRTAVAEIAASRQKFQTLPPSLRPHKMSCSDAGGVRTPQSPIKACTTAPAASREGGAYETTGLRGDDPFIRAKPRKTQGALETPRARVEAAPVVEEANEEDALEDLCPASINEALVVSFMREQRERCQTYPGEQEWTISQGVTVTLNPFPTPTFSADELLGAFELALPPRCRVDDYAFQFWSLTCVPTRGGGRTRSRLGCGTGPATPICRRQAGLGMHG</sequence>
<evidence type="ECO:0000256" key="1">
    <source>
        <dbReference type="SAM" id="MobiDB-lite"/>
    </source>
</evidence>
<name>S8E7G6_FOMSC</name>
<dbReference type="Proteomes" id="UP000015241">
    <property type="component" value="Unassembled WGS sequence"/>
</dbReference>
<protein>
    <submittedName>
        <fullName evidence="2">Uncharacterized protein</fullName>
    </submittedName>
</protein>
<reference evidence="2 3" key="1">
    <citation type="journal article" date="2012" name="Science">
        <title>The Paleozoic origin of enzymatic lignin decomposition reconstructed from 31 fungal genomes.</title>
        <authorList>
            <person name="Floudas D."/>
            <person name="Binder M."/>
            <person name="Riley R."/>
            <person name="Barry K."/>
            <person name="Blanchette R.A."/>
            <person name="Henrissat B."/>
            <person name="Martinez A.T."/>
            <person name="Otillar R."/>
            <person name="Spatafora J.W."/>
            <person name="Yadav J.S."/>
            <person name="Aerts A."/>
            <person name="Benoit I."/>
            <person name="Boyd A."/>
            <person name="Carlson A."/>
            <person name="Copeland A."/>
            <person name="Coutinho P.M."/>
            <person name="de Vries R.P."/>
            <person name="Ferreira P."/>
            <person name="Findley K."/>
            <person name="Foster B."/>
            <person name="Gaskell J."/>
            <person name="Glotzer D."/>
            <person name="Gorecki P."/>
            <person name="Heitman J."/>
            <person name="Hesse C."/>
            <person name="Hori C."/>
            <person name="Igarashi K."/>
            <person name="Jurgens J.A."/>
            <person name="Kallen N."/>
            <person name="Kersten P."/>
            <person name="Kohler A."/>
            <person name="Kuees U."/>
            <person name="Kumar T.K.A."/>
            <person name="Kuo A."/>
            <person name="LaButti K."/>
            <person name="Larrondo L.F."/>
            <person name="Lindquist E."/>
            <person name="Ling A."/>
            <person name="Lombard V."/>
            <person name="Lucas S."/>
            <person name="Lundell T."/>
            <person name="Martin R."/>
            <person name="McLaughlin D.J."/>
            <person name="Morgenstern I."/>
            <person name="Morin E."/>
            <person name="Murat C."/>
            <person name="Nagy L.G."/>
            <person name="Nolan M."/>
            <person name="Ohm R.A."/>
            <person name="Patyshakuliyeva A."/>
            <person name="Rokas A."/>
            <person name="Ruiz-Duenas F.J."/>
            <person name="Sabat G."/>
            <person name="Salamov A."/>
            <person name="Samejima M."/>
            <person name="Schmutz J."/>
            <person name="Slot J.C."/>
            <person name="St John F."/>
            <person name="Stenlid J."/>
            <person name="Sun H."/>
            <person name="Sun S."/>
            <person name="Syed K."/>
            <person name="Tsang A."/>
            <person name="Wiebenga A."/>
            <person name="Young D."/>
            <person name="Pisabarro A."/>
            <person name="Eastwood D.C."/>
            <person name="Martin F."/>
            <person name="Cullen D."/>
            <person name="Grigoriev I.V."/>
            <person name="Hibbett D.S."/>
        </authorList>
    </citation>
    <scope>NUCLEOTIDE SEQUENCE</scope>
    <source>
        <strain evidence="3">FP-58527</strain>
    </source>
</reference>
<dbReference type="AlphaFoldDB" id="S8E7G6"/>
<accession>S8E7G6</accession>
<gene>
    <name evidence="2" type="ORF">FOMPIDRAFT_112803</name>
</gene>
<evidence type="ECO:0000313" key="3">
    <source>
        <dbReference type="Proteomes" id="UP000015241"/>
    </source>
</evidence>
<keyword evidence="3" id="KW-1185">Reference proteome</keyword>
<organism evidence="2 3">
    <name type="scientific">Fomitopsis schrenkii</name>
    <name type="common">Brown rot fungus</name>
    <dbReference type="NCBI Taxonomy" id="2126942"/>
    <lineage>
        <taxon>Eukaryota</taxon>
        <taxon>Fungi</taxon>
        <taxon>Dikarya</taxon>
        <taxon>Basidiomycota</taxon>
        <taxon>Agaricomycotina</taxon>
        <taxon>Agaricomycetes</taxon>
        <taxon>Polyporales</taxon>
        <taxon>Fomitopsis</taxon>
    </lineage>
</organism>
<dbReference type="HOGENOM" id="CLU_093539_0_0_1"/>